<comment type="caution">
    <text evidence="1">The sequence shown here is derived from an EMBL/GenBank/DDBJ whole genome shotgun (WGS) entry which is preliminary data.</text>
</comment>
<dbReference type="AlphaFoldDB" id="A0A8S3SAS4"/>
<name>A0A8S3SAS4_MYTED</name>
<protein>
    <submittedName>
        <fullName evidence="1">Uncharacterized protein</fullName>
    </submittedName>
</protein>
<evidence type="ECO:0000313" key="1">
    <source>
        <dbReference type="EMBL" id="CAG2218812.1"/>
    </source>
</evidence>
<evidence type="ECO:0000313" key="2">
    <source>
        <dbReference type="Proteomes" id="UP000683360"/>
    </source>
</evidence>
<sequence length="388" mass="44338">MISSYHLQHTLKYNNTAKRLNADWMIEQNEMDIQTNVCDFLGKSLNKMISFGAQPITFSIIGNDINQPSSTYSEIQQIFKEAECRLDVIMDSQDRIIKCLYNKSAQIEQNEMDIQTNVCDFLGKSLNKMISFGAQPITFSIIGNDIQLPSSTYSEIQQYCKEAECRLDVIMDSQDRIIKCLYNKSAQIEQNEMDVQTNVCDFLGKSLNKTISFGAQPITFALIGLQSTSYEINKYSKRLNADWMIEQNEMDIQTNVCDFLGKSLNKMISFGAQPITFSIIGNDIQLPSSTYSEIQQYCKEAECRLDGNYHLQHTLKYNNTAKRLNADWMIEQNEMDFETNVCDFLGKSLNKTISFGAQPITFSLIGLQSTSYEIQQIFKEAECRLDGK</sequence>
<proteinExistence type="predicted"/>
<gene>
    <name evidence="1" type="ORF">MEDL_32390</name>
</gene>
<dbReference type="Proteomes" id="UP000683360">
    <property type="component" value="Unassembled WGS sequence"/>
</dbReference>
<organism evidence="1 2">
    <name type="scientific">Mytilus edulis</name>
    <name type="common">Blue mussel</name>
    <dbReference type="NCBI Taxonomy" id="6550"/>
    <lineage>
        <taxon>Eukaryota</taxon>
        <taxon>Metazoa</taxon>
        <taxon>Spiralia</taxon>
        <taxon>Lophotrochozoa</taxon>
        <taxon>Mollusca</taxon>
        <taxon>Bivalvia</taxon>
        <taxon>Autobranchia</taxon>
        <taxon>Pteriomorphia</taxon>
        <taxon>Mytilida</taxon>
        <taxon>Mytiloidea</taxon>
        <taxon>Mytilidae</taxon>
        <taxon>Mytilinae</taxon>
        <taxon>Mytilus</taxon>
    </lineage>
</organism>
<keyword evidence="2" id="KW-1185">Reference proteome</keyword>
<accession>A0A8S3SAS4</accession>
<reference evidence="1" key="1">
    <citation type="submission" date="2021-03" db="EMBL/GenBank/DDBJ databases">
        <authorList>
            <person name="Bekaert M."/>
        </authorList>
    </citation>
    <scope>NUCLEOTIDE SEQUENCE</scope>
</reference>
<dbReference type="EMBL" id="CAJPWZ010001611">
    <property type="protein sequence ID" value="CAG2218812.1"/>
    <property type="molecule type" value="Genomic_DNA"/>
</dbReference>